<evidence type="ECO:0000256" key="6">
    <source>
        <dbReference type="SAM" id="MobiDB-lite"/>
    </source>
</evidence>
<evidence type="ECO:0000313" key="8">
    <source>
        <dbReference type="EMBL" id="PEN15230.1"/>
    </source>
</evidence>
<name>A0A2A8D2W3_9BACT</name>
<sequence>MTRRFRRRLLQVGSFVLAAGLLYLAFRGIDVDTITRAFRQANYRWVPVLVVLVIVANWMRAWRWQVLLEALPSETARSDTERPPEPKLSDSFASVMIGYMVNYAAPRMGEFARTANMSTQSRLRFSSVFGTVVVERVFDTAVLGFAILSSGILLIDRMPVVRQTFVDPVLARLEALPALSLALWILAGIAVVAGIAGLLWRLFQNEQSALRQMWTSTLQPALVSFKDGFMTLRRSPRRWTIVWTTIGMWGGYLLMAYIPFRMLGLAGPYDISLVDAWILMAIGSLGLLVPSPGGIGSYHYVTIQALVLLYSMPEGSSASYAVLTHAAQLVFYTIAGLLALVHQGGSFTRLFQQRPSDVDASASEEETSPINGERDCVSGAGNTSQLSAASVTKGADERL</sequence>
<evidence type="ECO:0000256" key="7">
    <source>
        <dbReference type="SAM" id="Phobius"/>
    </source>
</evidence>
<feature type="transmembrane region" description="Helical" evidence="7">
    <location>
        <begin position="239"/>
        <end position="260"/>
    </location>
</feature>
<dbReference type="Proteomes" id="UP000220102">
    <property type="component" value="Unassembled WGS sequence"/>
</dbReference>
<keyword evidence="4 7" id="KW-1133">Transmembrane helix</keyword>
<dbReference type="PANTHER" id="PTHR39087">
    <property type="entry name" value="UPF0104 MEMBRANE PROTEIN MJ1595"/>
    <property type="match status" value="1"/>
</dbReference>
<feature type="transmembrane region" description="Helical" evidence="7">
    <location>
        <begin position="175"/>
        <end position="203"/>
    </location>
</feature>
<evidence type="ECO:0000313" key="9">
    <source>
        <dbReference type="Proteomes" id="UP000220102"/>
    </source>
</evidence>
<comment type="subcellular location">
    <subcellularLocation>
        <location evidence="1">Cell membrane</location>
        <topology evidence="1">Multi-pass membrane protein</topology>
    </subcellularLocation>
</comment>
<protein>
    <submittedName>
        <fullName evidence="8">TIGR00374 family protein</fullName>
    </submittedName>
</protein>
<evidence type="ECO:0000256" key="3">
    <source>
        <dbReference type="ARBA" id="ARBA00022692"/>
    </source>
</evidence>
<evidence type="ECO:0000256" key="2">
    <source>
        <dbReference type="ARBA" id="ARBA00022475"/>
    </source>
</evidence>
<dbReference type="NCBIfam" id="TIGR00374">
    <property type="entry name" value="flippase-like domain"/>
    <property type="match status" value="1"/>
</dbReference>
<evidence type="ECO:0000256" key="4">
    <source>
        <dbReference type="ARBA" id="ARBA00022989"/>
    </source>
</evidence>
<dbReference type="EMBL" id="PDEQ01000001">
    <property type="protein sequence ID" value="PEN15230.1"/>
    <property type="molecule type" value="Genomic_DNA"/>
</dbReference>
<keyword evidence="3 7" id="KW-0812">Transmembrane</keyword>
<dbReference type="AlphaFoldDB" id="A0A2A8D2W3"/>
<feature type="transmembrane region" description="Helical" evidence="7">
    <location>
        <begin position="266"/>
        <end position="288"/>
    </location>
</feature>
<evidence type="ECO:0000256" key="1">
    <source>
        <dbReference type="ARBA" id="ARBA00004651"/>
    </source>
</evidence>
<feature type="transmembrane region" description="Helical" evidence="7">
    <location>
        <begin position="43"/>
        <end position="59"/>
    </location>
</feature>
<reference evidence="8 9" key="1">
    <citation type="submission" date="2017-10" db="EMBL/GenBank/DDBJ databases">
        <title>Draft genome of Longibacter Salinarum.</title>
        <authorList>
            <person name="Goh K.M."/>
            <person name="Shamsir M.S."/>
            <person name="Lim S.W."/>
        </authorList>
    </citation>
    <scope>NUCLEOTIDE SEQUENCE [LARGE SCALE GENOMIC DNA]</scope>
    <source>
        <strain evidence="8 9">KCTC 52045</strain>
    </source>
</reference>
<accession>A0A2A8D2W3</accession>
<dbReference type="RefSeq" id="WP_098074130.1">
    <property type="nucleotide sequence ID" value="NZ_PDEQ01000001.1"/>
</dbReference>
<dbReference type="GO" id="GO:0005886">
    <property type="term" value="C:plasma membrane"/>
    <property type="evidence" value="ECO:0007669"/>
    <property type="project" value="UniProtKB-SubCell"/>
</dbReference>
<dbReference type="PANTHER" id="PTHR39087:SF2">
    <property type="entry name" value="UPF0104 MEMBRANE PROTEIN MJ1595"/>
    <property type="match status" value="1"/>
</dbReference>
<dbReference type="OrthoDB" id="9812094at2"/>
<keyword evidence="2" id="KW-1003">Cell membrane</keyword>
<feature type="transmembrane region" description="Helical" evidence="7">
    <location>
        <begin position="318"/>
        <end position="341"/>
    </location>
</feature>
<feature type="region of interest" description="Disordered" evidence="6">
    <location>
        <begin position="358"/>
        <end position="399"/>
    </location>
</feature>
<feature type="compositionally biased region" description="Polar residues" evidence="6">
    <location>
        <begin position="380"/>
        <end position="390"/>
    </location>
</feature>
<organism evidence="8 9">
    <name type="scientific">Longibacter salinarum</name>
    <dbReference type="NCBI Taxonomy" id="1850348"/>
    <lineage>
        <taxon>Bacteria</taxon>
        <taxon>Pseudomonadati</taxon>
        <taxon>Rhodothermota</taxon>
        <taxon>Rhodothermia</taxon>
        <taxon>Rhodothermales</taxon>
        <taxon>Salisaetaceae</taxon>
        <taxon>Longibacter</taxon>
    </lineage>
</organism>
<feature type="transmembrane region" description="Helical" evidence="7">
    <location>
        <begin position="137"/>
        <end position="155"/>
    </location>
</feature>
<proteinExistence type="predicted"/>
<evidence type="ECO:0000256" key="5">
    <source>
        <dbReference type="ARBA" id="ARBA00023136"/>
    </source>
</evidence>
<keyword evidence="9" id="KW-1185">Reference proteome</keyword>
<dbReference type="InterPro" id="IPR022791">
    <property type="entry name" value="L-PG_synthase/AglD"/>
</dbReference>
<comment type="caution">
    <text evidence="8">The sequence shown here is derived from an EMBL/GenBank/DDBJ whole genome shotgun (WGS) entry which is preliminary data.</text>
</comment>
<gene>
    <name evidence="8" type="ORF">CRI94_02825</name>
</gene>
<dbReference type="Pfam" id="PF03706">
    <property type="entry name" value="LPG_synthase_TM"/>
    <property type="match status" value="1"/>
</dbReference>
<keyword evidence="5 7" id="KW-0472">Membrane</keyword>